<gene>
    <name evidence="1" type="ORF">NCGR_LOCUS64181</name>
</gene>
<sequence length="160" mass="18140">MNNNRKVSCELVDKVGLQEMLRRAENGEYVLPISKTAPAAASSRALETLGFVEGYFDIETMGLDRGQELDIVMDDGTVMSCCSGFSVDIHCDDISTSELLKDWAYHMFCKNIDGEGRISFSTLLVHLKKKLQLQLTEEELRLYSMSVIDGEEQRKEMRIF</sequence>
<comment type="caution">
    <text evidence="1">The sequence shown here is derived from an EMBL/GenBank/DDBJ whole genome shotgun (WGS) entry which is preliminary data.</text>
</comment>
<organism evidence="1 2">
    <name type="scientific">Miscanthus lutarioriparius</name>
    <dbReference type="NCBI Taxonomy" id="422564"/>
    <lineage>
        <taxon>Eukaryota</taxon>
        <taxon>Viridiplantae</taxon>
        <taxon>Streptophyta</taxon>
        <taxon>Embryophyta</taxon>
        <taxon>Tracheophyta</taxon>
        <taxon>Spermatophyta</taxon>
        <taxon>Magnoliopsida</taxon>
        <taxon>Liliopsida</taxon>
        <taxon>Poales</taxon>
        <taxon>Poaceae</taxon>
        <taxon>PACMAD clade</taxon>
        <taxon>Panicoideae</taxon>
        <taxon>Andropogonodae</taxon>
        <taxon>Andropogoneae</taxon>
        <taxon>Saccharinae</taxon>
        <taxon>Miscanthus</taxon>
    </lineage>
</organism>
<evidence type="ECO:0000313" key="1">
    <source>
        <dbReference type="EMBL" id="CAD6340083.1"/>
    </source>
</evidence>
<name>A0A811SFN1_9POAL</name>
<dbReference type="AlphaFoldDB" id="A0A811SFN1"/>
<dbReference type="EMBL" id="CAJGYO010000019">
    <property type="protein sequence ID" value="CAD6340083.1"/>
    <property type="molecule type" value="Genomic_DNA"/>
</dbReference>
<reference evidence="1" key="1">
    <citation type="submission" date="2020-10" db="EMBL/GenBank/DDBJ databases">
        <authorList>
            <person name="Han B."/>
            <person name="Lu T."/>
            <person name="Zhao Q."/>
            <person name="Huang X."/>
            <person name="Zhao Y."/>
        </authorList>
    </citation>
    <scope>NUCLEOTIDE SEQUENCE</scope>
</reference>
<dbReference type="OrthoDB" id="696610at2759"/>
<dbReference type="Proteomes" id="UP000604825">
    <property type="component" value="Unassembled WGS sequence"/>
</dbReference>
<protein>
    <submittedName>
        <fullName evidence="1">Uncharacterized protein</fullName>
    </submittedName>
</protein>
<proteinExistence type="predicted"/>
<accession>A0A811SFN1</accession>
<keyword evidence="2" id="KW-1185">Reference proteome</keyword>
<evidence type="ECO:0000313" key="2">
    <source>
        <dbReference type="Proteomes" id="UP000604825"/>
    </source>
</evidence>